<feature type="binding site" evidence="8">
    <location>
        <position position="40"/>
    </location>
    <ligand>
        <name>isopentenyl diphosphate</name>
        <dbReference type="ChEBI" id="CHEBI:128769"/>
    </ligand>
</feature>
<feature type="binding site" evidence="8">
    <location>
        <position position="224"/>
    </location>
    <ligand>
        <name>isopentenyl diphosphate</name>
        <dbReference type="ChEBI" id="CHEBI:128769"/>
    </ligand>
</feature>
<dbReference type="GO" id="GO:0050992">
    <property type="term" value="P:dimethylallyl diphosphate biosynthetic process"/>
    <property type="evidence" value="ECO:0007669"/>
    <property type="project" value="UniProtKB-UniRule"/>
</dbReference>
<dbReference type="InterPro" id="IPR003029">
    <property type="entry name" value="S1_domain"/>
</dbReference>
<gene>
    <name evidence="8" type="primary">ispH</name>
    <name evidence="11" type="ORF">H8S62_12940</name>
</gene>
<feature type="binding site" evidence="8">
    <location>
        <position position="224"/>
    </location>
    <ligand>
        <name>(2E)-4-hydroxy-3-methylbut-2-enyl diphosphate</name>
        <dbReference type="ChEBI" id="CHEBI:128753"/>
    </ligand>
</feature>
<feature type="binding site" evidence="8">
    <location>
        <position position="73"/>
    </location>
    <ligand>
        <name>(2E)-4-hydroxy-3-methylbut-2-enyl diphosphate</name>
        <dbReference type="ChEBI" id="CHEBI:128753"/>
    </ligand>
</feature>
<dbReference type="PANTHER" id="PTHR10724:SF7">
    <property type="entry name" value="SMALL RIBOSOMAL SUBUNIT PROTEIN BS1C"/>
    <property type="match status" value="1"/>
</dbReference>
<dbReference type="GO" id="GO:0005737">
    <property type="term" value="C:cytoplasm"/>
    <property type="evidence" value="ECO:0007669"/>
    <property type="project" value="UniProtKB-ARBA"/>
</dbReference>
<reference evidence="11" key="1">
    <citation type="submission" date="2020-08" db="EMBL/GenBank/DDBJ databases">
        <title>Genome public.</title>
        <authorList>
            <person name="Liu C."/>
            <person name="Sun Q."/>
        </authorList>
    </citation>
    <scope>NUCLEOTIDE SEQUENCE</scope>
    <source>
        <strain evidence="11">NSJ-52</strain>
    </source>
</reference>
<evidence type="ECO:0000256" key="9">
    <source>
        <dbReference type="SAM" id="MobiDB-lite"/>
    </source>
</evidence>
<dbReference type="SMART" id="SM00316">
    <property type="entry name" value="S1"/>
    <property type="match status" value="4"/>
</dbReference>
<comment type="similarity">
    <text evidence="8">Belongs to the IspH family.</text>
</comment>
<dbReference type="CDD" id="cd05688">
    <property type="entry name" value="S1_RPS1_repeat_ec3"/>
    <property type="match status" value="1"/>
</dbReference>
<dbReference type="EC" id="1.17.7.4" evidence="8"/>
<dbReference type="SUPFAM" id="SSF50249">
    <property type="entry name" value="Nucleic acid-binding proteins"/>
    <property type="match status" value="4"/>
</dbReference>
<dbReference type="UniPathway" id="UPA00056">
    <property type="reaction ID" value="UER00097"/>
</dbReference>
<dbReference type="GO" id="GO:0019288">
    <property type="term" value="P:isopentenyl diphosphate biosynthetic process, methylerythritol 4-phosphate pathway"/>
    <property type="evidence" value="ECO:0007669"/>
    <property type="project" value="UniProtKB-UniRule"/>
</dbReference>
<evidence type="ECO:0000256" key="2">
    <source>
        <dbReference type="ARBA" id="ARBA00022485"/>
    </source>
</evidence>
<dbReference type="PANTHER" id="PTHR10724">
    <property type="entry name" value="30S RIBOSOMAL PROTEIN S1"/>
    <property type="match status" value="1"/>
</dbReference>
<dbReference type="GO" id="GO:0003729">
    <property type="term" value="F:mRNA binding"/>
    <property type="evidence" value="ECO:0007669"/>
    <property type="project" value="TreeGrafter"/>
</dbReference>
<evidence type="ECO:0000256" key="7">
    <source>
        <dbReference type="ARBA" id="ARBA00023274"/>
    </source>
</evidence>
<evidence type="ECO:0000256" key="3">
    <source>
        <dbReference type="ARBA" id="ARBA00022723"/>
    </source>
</evidence>
<keyword evidence="8 11" id="KW-0560">Oxidoreductase</keyword>
<evidence type="ECO:0000256" key="8">
    <source>
        <dbReference type="HAMAP-Rule" id="MF_00191"/>
    </source>
</evidence>
<dbReference type="AlphaFoldDB" id="A0A8J6JE82"/>
<dbReference type="EMBL" id="JACOPQ010000010">
    <property type="protein sequence ID" value="MBC5737911.1"/>
    <property type="molecule type" value="Genomic_DNA"/>
</dbReference>
<feature type="binding site" evidence="8">
    <location>
        <position position="166"/>
    </location>
    <ligand>
        <name>(2E)-4-hydroxy-3-methylbut-2-enyl diphosphate</name>
        <dbReference type="ChEBI" id="CHEBI:128753"/>
    </ligand>
</feature>
<dbReference type="NCBIfam" id="NF000907">
    <property type="entry name" value="PRK00087.1"/>
    <property type="match status" value="1"/>
</dbReference>
<name>A0A8J6JE82_9FIRM</name>
<keyword evidence="4 11" id="KW-0689">Ribosomal protein</keyword>
<feature type="binding site" evidence="8">
    <location>
        <position position="73"/>
    </location>
    <ligand>
        <name>isopentenyl diphosphate</name>
        <dbReference type="ChEBI" id="CHEBI:128769"/>
    </ligand>
</feature>
<feature type="domain" description="S1 motif" evidence="10">
    <location>
        <begin position="563"/>
        <end position="632"/>
    </location>
</feature>
<evidence type="ECO:0000313" key="12">
    <source>
        <dbReference type="Proteomes" id="UP000607645"/>
    </source>
</evidence>
<dbReference type="GO" id="GO:0051539">
    <property type="term" value="F:4 iron, 4 sulfur cluster binding"/>
    <property type="evidence" value="ECO:0007669"/>
    <property type="project" value="UniProtKB-UniRule"/>
</dbReference>
<dbReference type="Gene3D" id="2.40.50.140">
    <property type="entry name" value="Nucleic acid-binding proteins"/>
    <property type="match status" value="4"/>
</dbReference>
<dbReference type="PRINTS" id="PR00681">
    <property type="entry name" value="RIBOSOMALS1"/>
</dbReference>
<feature type="domain" description="S1 motif" evidence="10">
    <location>
        <begin position="478"/>
        <end position="546"/>
    </location>
</feature>
<keyword evidence="5 8" id="KW-0408">Iron</keyword>
<dbReference type="Gene3D" id="3.40.1010.20">
    <property type="entry name" value="4-hydroxy-3-methylbut-2-enyl diphosphate reductase, catalytic domain"/>
    <property type="match status" value="2"/>
</dbReference>
<dbReference type="GO" id="GO:0016114">
    <property type="term" value="P:terpenoid biosynthetic process"/>
    <property type="evidence" value="ECO:0007669"/>
    <property type="project" value="UniProtKB-UniRule"/>
</dbReference>
<keyword evidence="3 8" id="KW-0479">Metal-binding</keyword>
<dbReference type="Pfam" id="PF00575">
    <property type="entry name" value="S1"/>
    <property type="match status" value="4"/>
</dbReference>
<dbReference type="GO" id="GO:0051745">
    <property type="term" value="F:4-hydroxy-3-methylbut-2-enyl diphosphate reductase activity"/>
    <property type="evidence" value="ECO:0007669"/>
    <property type="project" value="UniProtKB-UniRule"/>
</dbReference>
<dbReference type="InterPro" id="IPR003451">
    <property type="entry name" value="LytB/IspH"/>
</dbReference>
<evidence type="ECO:0000313" key="11">
    <source>
        <dbReference type="EMBL" id="MBC5737911.1"/>
    </source>
</evidence>
<feature type="binding site" evidence="8">
    <location>
        <position position="266"/>
    </location>
    <ligand>
        <name>dimethylallyl diphosphate</name>
        <dbReference type="ChEBI" id="CHEBI:57623"/>
    </ligand>
</feature>
<comment type="pathway">
    <text evidence="8">Isoprenoid biosynthesis; isopentenyl diphosphate biosynthesis via DXP pathway; isopentenyl diphosphate from 1-deoxy-D-xylulose 5-phosphate: step 6/6.</text>
</comment>
<dbReference type="PROSITE" id="PS50126">
    <property type="entry name" value="S1"/>
    <property type="match status" value="4"/>
</dbReference>
<comment type="function">
    <text evidence="8">Catalyzes the conversion of 1-hydroxy-2-methyl-2-(E)-butenyl 4-diphosphate (HMBPP) into a mixture of isopentenyl diphosphate (IPP) and dimethylallyl diphosphate (DMAPP). Acts in the terminal step of the DOXP/MEP pathway for isoprenoid precursor biosynthesis.</text>
</comment>
<dbReference type="GO" id="GO:0046872">
    <property type="term" value="F:metal ion binding"/>
    <property type="evidence" value="ECO:0007669"/>
    <property type="project" value="UniProtKB-KW"/>
</dbReference>
<evidence type="ECO:0000256" key="5">
    <source>
        <dbReference type="ARBA" id="ARBA00023004"/>
    </source>
</evidence>
<feature type="binding site" evidence="8">
    <location>
        <position position="95"/>
    </location>
    <ligand>
        <name>[4Fe-4S] cluster</name>
        <dbReference type="ChEBI" id="CHEBI:49883"/>
    </ligand>
</feature>
<comment type="pathway">
    <text evidence="8">Isoprenoid biosynthesis; dimethylallyl diphosphate biosynthesis; dimethylallyl diphosphate from (2E)-4-hydroxy-3-methylbutenyl diphosphate: step 1/1.</text>
</comment>
<feature type="region of interest" description="Disordered" evidence="9">
    <location>
        <begin position="638"/>
        <end position="673"/>
    </location>
</feature>
<dbReference type="Proteomes" id="UP000607645">
    <property type="component" value="Unassembled WGS sequence"/>
</dbReference>
<accession>A0A8J6JE82</accession>
<comment type="caution">
    <text evidence="11">The sequence shown here is derived from an EMBL/GenBank/DDBJ whole genome shotgun (WGS) entry which is preliminary data.</text>
</comment>
<comment type="similarity">
    <text evidence="1">Belongs to the bacterial ribosomal protein bS1 family.</text>
</comment>
<dbReference type="InterPro" id="IPR035104">
    <property type="entry name" value="Ribosomal_protein_S1-like"/>
</dbReference>
<comment type="cofactor">
    <cofactor evidence="8">
        <name>[4Fe-4S] cluster</name>
        <dbReference type="ChEBI" id="CHEBI:49883"/>
    </cofactor>
    <text evidence="8">Binds 1 [4Fe-4S] cluster per subunit.</text>
</comment>
<dbReference type="Gene3D" id="3.40.50.11270">
    <property type="match status" value="1"/>
</dbReference>
<evidence type="ECO:0000256" key="4">
    <source>
        <dbReference type="ARBA" id="ARBA00022980"/>
    </source>
</evidence>
<sequence>MSLRLAEHAGFCYGVKRAVELAEQAAASGKKCVMLGHLIHNDSVIARLEAMGISSVERPGDVPEGAAVIIRSHGEPRAVFELLESRGAEILDATCPNVSQIHKIVAEAEQNGRQSVIIGSPEHPEVRAIAGWCRRGVVLADCEALERWLDEEPENRAKPITMVSQTTSTRADWDLCVEKAKKECTNLKVFDTICGATCKRQRAAQALAAESNAMIVIGDRKSANTRHLAELCRALCPMVIWIERGAELEPSNLYGKASIGITAGASTPGWIIKEVYDKMSDEIMEIEESFAELLEKSIKTLNTGEKVTGVVTGITPTEIYVDLGTKHAGYIPVSELTDDPTVKVEDLVKVGEEIETYVMRVNDQEGVVTLSKKRLDTVKSWDDVAQACEDHTTVEGVVTEENKGGVVVSIKGVRVFVPASQTGLPRETPMSELLKHKVRLRITEVNRARRRVVGSIRAVANEERAEKAAAVWEGIEEGKKYDGVVKSLTSYGAFVDIGGVDGMVHISELSWSRIKHPSEVVKTGDAVQVYVISFDKEKKKISLGMKDRGQDPWAVFTDKYGVGDTASVKVVKLMTFGAFAEIVPGVDGLIHISQIADHRIDKPGDALSEGEMVDVKITDIDMDRKKVSLSIRALLEDAQRSDAGEDSGEDTLVATSEGGHTEVAPGFESAPEE</sequence>
<feature type="binding site" evidence="8">
    <location>
        <position position="224"/>
    </location>
    <ligand>
        <name>dimethylallyl diphosphate</name>
        <dbReference type="ChEBI" id="CHEBI:57623"/>
    </ligand>
</feature>
<feature type="binding site" evidence="8">
    <location>
        <position position="266"/>
    </location>
    <ligand>
        <name>isopentenyl diphosphate</name>
        <dbReference type="ChEBI" id="CHEBI:128769"/>
    </ligand>
</feature>
<comment type="catalytic activity">
    <reaction evidence="8">
        <text>isopentenyl diphosphate + 2 oxidized [2Fe-2S]-[ferredoxin] + H2O = (2E)-4-hydroxy-3-methylbut-2-enyl diphosphate + 2 reduced [2Fe-2S]-[ferredoxin] + 2 H(+)</text>
        <dbReference type="Rhea" id="RHEA:24488"/>
        <dbReference type="Rhea" id="RHEA-COMP:10000"/>
        <dbReference type="Rhea" id="RHEA-COMP:10001"/>
        <dbReference type="ChEBI" id="CHEBI:15377"/>
        <dbReference type="ChEBI" id="CHEBI:15378"/>
        <dbReference type="ChEBI" id="CHEBI:33737"/>
        <dbReference type="ChEBI" id="CHEBI:33738"/>
        <dbReference type="ChEBI" id="CHEBI:128753"/>
        <dbReference type="ChEBI" id="CHEBI:128769"/>
        <dbReference type="EC" id="1.17.7.4"/>
    </reaction>
</comment>
<feature type="binding site" evidence="8">
    <location>
        <position position="40"/>
    </location>
    <ligand>
        <name>dimethylallyl diphosphate</name>
        <dbReference type="ChEBI" id="CHEBI:57623"/>
    </ligand>
</feature>
<keyword evidence="8" id="KW-0414">Isoprene biosynthesis</keyword>
<feature type="binding site" evidence="8">
    <location>
        <position position="12"/>
    </location>
    <ligand>
        <name>[4Fe-4S] cluster</name>
        <dbReference type="ChEBI" id="CHEBI:49883"/>
    </ligand>
</feature>
<keyword evidence="2 8" id="KW-0004">4Fe-4S</keyword>
<feature type="binding site" evidence="8">
    <location>
        <position position="266"/>
    </location>
    <ligand>
        <name>(2E)-4-hydroxy-3-methylbut-2-enyl diphosphate</name>
        <dbReference type="ChEBI" id="CHEBI:128753"/>
    </ligand>
</feature>
<dbReference type="NCBIfam" id="NF005208">
    <property type="entry name" value="PRK06676.1"/>
    <property type="match status" value="1"/>
</dbReference>
<dbReference type="GO" id="GO:0006412">
    <property type="term" value="P:translation"/>
    <property type="evidence" value="ECO:0007669"/>
    <property type="project" value="TreeGrafter"/>
</dbReference>
<dbReference type="Pfam" id="PF02401">
    <property type="entry name" value="LYTB"/>
    <property type="match status" value="1"/>
</dbReference>
<feature type="binding site" evidence="8">
    <location>
        <position position="73"/>
    </location>
    <ligand>
        <name>dimethylallyl diphosphate</name>
        <dbReference type="ChEBI" id="CHEBI:57623"/>
    </ligand>
</feature>
<keyword evidence="12" id="KW-1185">Reference proteome</keyword>
<feature type="domain" description="S1 motif" evidence="10">
    <location>
        <begin position="304"/>
        <end position="373"/>
    </location>
</feature>
<keyword evidence="7" id="KW-0687">Ribonucleoprotein</keyword>
<evidence type="ECO:0000256" key="6">
    <source>
        <dbReference type="ARBA" id="ARBA00023014"/>
    </source>
</evidence>
<feature type="binding site" evidence="8">
    <location>
        <position position="123"/>
    </location>
    <ligand>
        <name>isopentenyl diphosphate</name>
        <dbReference type="ChEBI" id="CHEBI:128769"/>
    </ligand>
</feature>
<evidence type="ECO:0000259" key="10">
    <source>
        <dbReference type="PROSITE" id="PS50126"/>
    </source>
</evidence>
<protein>
    <recommendedName>
        <fullName evidence="8">4-hydroxy-3-methylbut-2-enyl diphosphate reductase</fullName>
        <shortName evidence="8">HMBPP reductase</shortName>
        <ecNumber evidence="8">1.17.7.4</ecNumber>
    </recommendedName>
</protein>
<feature type="domain" description="S1 motif" evidence="10">
    <location>
        <begin position="391"/>
        <end position="457"/>
    </location>
</feature>
<feature type="binding site" evidence="8">
    <location>
        <position position="222"/>
    </location>
    <ligand>
        <name>dimethylallyl diphosphate</name>
        <dbReference type="ChEBI" id="CHEBI:57623"/>
    </ligand>
</feature>
<dbReference type="RefSeq" id="WP_155146653.1">
    <property type="nucleotide sequence ID" value="NZ_JACOPQ010000010.1"/>
</dbReference>
<feature type="binding site" evidence="8">
    <location>
        <position position="222"/>
    </location>
    <ligand>
        <name>isopentenyl diphosphate</name>
        <dbReference type="ChEBI" id="CHEBI:128769"/>
    </ligand>
</feature>
<feature type="binding site" evidence="8">
    <location>
        <position position="123"/>
    </location>
    <ligand>
        <name>dimethylallyl diphosphate</name>
        <dbReference type="ChEBI" id="CHEBI:57623"/>
    </ligand>
</feature>
<dbReference type="CDD" id="cd13944">
    <property type="entry name" value="lytB_ispH"/>
    <property type="match status" value="1"/>
</dbReference>
<feature type="binding site" evidence="8">
    <location>
        <position position="40"/>
    </location>
    <ligand>
        <name>(2E)-4-hydroxy-3-methylbut-2-enyl diphosphate</name>
        <dbReference type="ChEBI" id="CHEBI:128753"/>
    </ligand>
</feature>
<dbReference type="UniPathway" id="UPA00059">
    <property type="reaction ID" value="UER00105"/>
</dbReference>
<dbReference type="InterPro" id="IPR050437">
    <property type="entry name" value="Ribos_protein_bS1-like"/>
</dbReference>
<feature type="binding site" evidence="8">
    <location>
        <position position="222"/>
    </location>
    <ligand>
        <name>(2E)-4-hydroxy-3-methylbut-2-enyl diphosphate</name>
        <dbReference type="ChEBI" id="CHEBI:128753"/>
    </ligand>
</feature>
<dbReference type="GO" id="GO:0003735">
    <property type="term" value="F:structural constituent of ribosome"/>
    <property type="evidence" value="ECO:0007669"/>
    <property type="project" value="TreeGrafter"/>
</dbReference>
<feature type="active site" description="Proton donor" evidence="8">
    <location>
        <position position="125"/>
    </location>
</feature>
<proteinExistence type="inferred from homology"/>
<feature type="binding site" evidence="8">
    <location>
        <position position="194"/>
    </location>
    <ligand>
        <name>[4Fe-4S] cluster</name>
        <dbReference type="ChEBI" id="CHEBI:49883"/>
    </ligand>
</feature>
<dbReference type="CDD" id="cd04465">
    <property type="entry name" value="S1_RPS1_repeat_ec2_hs2"/>
    <property type="match status" value="1"/>
</dbReference>
<comment type="catalytic activity">
    <reaction evidence="8">
        <text>dimethylallyl diphosphate + 2 oxidized [2Fe-2S]-[ferredoxin] + H2O = (2E)-4-hydroxy-3-methylbut-2-enyl diphosphate + 2 reduced [2Fe-2S]-[ferredoxin] + 2 H(+)</text>
        <dbReference type="Rhea" id="RHEA:24825"/>
        <dbReference type="Rhea" id="RHEA-COMP:10000"/>
        <dbReference type="Rhea" id="RHEA-COMP:10001"/>
        <dbReference type="ChEBI" id="CHEBI:15377"/>
        <dbReference type="ChEBI" id="CHEBI:15378"/>
        <dbReference type="ChEBI" id="CHEBI:33737"/>
        <dbReference type="ChEBI" id="CHEBI:33738"/>
        <dbReference type="ChEBI" id="CHEBI:57623"/>
        <dbReference type="ChEBI" id="CHEBI:128753"/>
        <dbReference type="EC" id="1.17.7.4"/>
    </reaction>
</comment>
<evidence type="ECO:0000256" key="1">
    <source>
        <dbReference type="ARBA" id="ARBA00006767"/>
    </source>
</evidence>
<keyword evidence="6 8" id="KW-0411">Iron-sulfur</keyword>
<feature type="binding site" evidence="8">
    <location>
        <position position="123"/>
    </location>
    <ligand>
        <name>(2E)-4-hydroxy-3-methylbut-2-enyl diphosphate</name>
        <dbReference type="ChEBI" id="CHEBI:128753"/>
    </ligand>
</feature>
<dbReference type="FunFam" id="2.40.50.140:FF:000051">
    <property type="entry name" value="RNA-binding transcriptional accessory protein"/>
    <property type="match status" value="1"/>
</dbReference>
<dbReference type="CDD" id="cd05687">
    <property type="entry name" value="S1_RPS1_repeat_ec1_hs1"/>
    <property type="match status" value="1"/>
</dbReference>
<dbReference type="GO" id="GO:0005840">
    <property type="term" value="C:ribosome"/>
    <property type="evidence" value="ECO:0007669"/>
    <property type="project" value="UniProtKB-KW"/>
</dbReference>
<dbReference type="NCBIfam" id="TIGR00216">
    <property type="entry name" value="ispH_lytB"/>
    <property type="match status" value="1"/>
</dbReference>
<dbReference type="HAMAP" id="MF_00191">
    <property type="entry name" value="IspH"/>
    <property type="match status" value="1"/>
</dbReference>
<organism evidence="11 12">
    <name type="scientific">Lawsonibacter faecis</name>
    <dbReference type="NCBI Taxonomy" id="2763052"/>
    <lineage>
        <taxon>Bacteria</taxon>
        <taxon>Bacillati</taxon>
        <taxon>Bacillota</taxon>
        <taxon>Clostridia</taxon>
        <taxon>Eubacteriales</taxon>
        <taxon>Oscillospiraceae</taxon>
        <taxon>Lawsonibacter</taxon>
    </lineage>
</organism>
<comment type="caution">
    <text evidence="8">Lacks conserved residue(s) required for the propagation of feature annotation.</text>
</comment>
<dbReference type="InterPro" id="IPR012340">
    <property type="entry name" value="NA-bd_OB-fold"/>
</dbReference>